<dbReference type="AlphaFoldDB" id="A0A653D9F4"/>
<dbReference type="EMBL" id="CAACVG010010606">
    <property type="protein sequence ID" value="VEN56181.1"/>
    <property type="molecule type" value="Genomic_DNA"/>
</dbReference>
<evidence type="ECO:0000313" key="2">
    <source>
        <dbReference type="Proteomes" id="UP000410492"/>
    </source>
</evidence>
<sequence length="46" mass="5237">SSGFHSDLKTLTLKPRSQSFELSRLHFPTLFTSVLRNLECVASDNR</sequence>
<dbReference type="Proteomes" id="UP000410492">
    <property type="component" value="Unassembled WGS sequence"/>
</dbReference>
<organism evidence="1 2">
    <name type="scientific">Callosobruchus maculatus</name>
    <name type="common">Southern cowpea weevil</name>
    <name type="synonym">Pulse bruchid</name>
    <dbReference type="NCBI Taxonomy" id="64391"/>
    <lineage>
        <taxon>Eukaryota</taxon>
        <taxon>Metazoa</taxon>
        <taxon>Ecdysozoa</taxon>
        <taxon>Arthropoda</taxon>
        <taxon>Hexapoda</taxon>
        <taxon>Insecta</taxon>
        <taxon>Pterygota</taxon>
        <taxon>Neoptera</taxon>
        <taxon>Endopterygota</taxon>
        <taxon>Coleoptera</taxon>
        <taxon>Polyphaga</taxon>
        <taxon>Cucujiformia</taxon>
        <taxon>Chrysomeloidea</taxon>
        <taxon>Chrysomelidae</taxon>
        <taxon>Bruchinae</taxon>
        <taxon>Bruchini</taxon>
        <taxon>Callosobruchus</taxon>
    </lineage>
</organism>
<accession>A0A653D9F4</accession>
<proteinExistence type="predicted"/>
<feature type="non-terminal residue" evidence="1">
    <location>
        <position position="1"/>
    </location>
</feature>
<gene>
    <name evidence="1" type="ORF">CALMAC_LOCUS15145</name>
</gene>
<keyword evidence="2" id="KW-1185">Reference proteome</keyword>
<name>A0A653D9F4_CALMS</name>
<reference evidence="1 2" key="1">
    <citation type="submission" date="2019-01" db="EMBL/GenBank/DDBJ databases">
        <authorList>
            <person name="Sayadi A."/>
        </authorList>
    </citation>
    <scope>NUCLEOTIDE SEQUENCE [LARGE SCALE GENOMIC DNA]</scope>
</reference>
<evidence type="ECO:0000313" key="1">
    <source>
        <dbReference type="EMBL" id="VEN56181.1"/>
    </source>
</evidence>
<protein>
    <submittedName>
        <fullName evidence="1">Uncharacterized protein</fullName>
    </submittedName>
</protein>